<accession>A0A9X1PSS6</accession>
<dbReference type="Proteomes" id="UP001139000">
    <property type="component" value="Unassembled WGS sequence"/>
</dbReference>
<name>A0A9X1PSS6_9BACT</name>
<evidence type="ECO:0000313" key="2">
    <source>
        <dbReference type="Proteomes" id="UP001139000"/>
    </source>
</evidence>
<dbReference type="EMBL" id="JAJTTC010000015">
    <property type="protein sequence ID" value="MCF0065809.1"/>
    <property type="molecule type" value="Genomic_DNA"/>
</dbReference>
<protein>
    <submittedName>
        <fullName evidence="1">Uncharacterized protein</fullName>
    </submittedName>
</protein>
<organism evidence="1 2">
    <name type="scientific">Dyadobacter chenwenxiniae</name>
    <dbReference type="NCBI Taxonomy" id="2906456"/>
    <lineage>
        <taxon>Bacteria</taxon>
        <taxon>Pseudomonadati</taxon>
        <taxon>Bacteroidota</taxon>
        <taxon>Cytophagia</taxon>
        <taxon>Cytophagales</taxon>
        <taxon>Spirosomataceae</taxon>
        <taxon>Dyadobacter</taxon>
    </lineage>
</organism>
<evidence type="ECO:0000313" key="1">
    <source>
        <dbReference type="EMBL" id="MCF0065809.1"/>
    </source>
</evidence>
<gene>
    <name evidence="1" type="ORF">LXM26_30130</name>
</gene>
<sequence>MNKFLLLLLVSLIIIPLGCKKQKSSDDPKPVSTINGKWKYDSNLTAGACEDLFTTTIEIKDGEANALSVPDNRFGFKAGEKWFVNIKQTTSANNFSANGVVRNAGGAVANPNDLVDIVIQAGGQEMTVESKSNVCNPKQKWIKIP</sequence>
<comment type="caution">
    <text evidence="1">The sequence shown here is derived from an EMBL/GenBank/DDBJ whole genome shotgun (WGS) entry which is preliminary data.</text>
</comment>
<keyword evidence="2" id="KW-1185">Reference proteome</keyword>
<dbReference type="AlphaFoldDB" id="A0A9X1PSS6"/>
<dbReference type="RefSeq" id="WP_234658845.1">
    <property type="nucleotide sequence ID" value="NZ_CP094997.1"/>
</dbReference>
<reference evidence="1" key="1">
    <citation type="submission" date="2021-12" db="EMBL/GenBank/DDBJ databases">
        <title>Novel species in genus Dyadobacter.</title>
        <authorList>
            <person name="Ma C."/>
        </authorList>
    </citation>
    <scope>NUCLEOTIDE SEQUENCE</scope>
    <source>
        <strain evidence="1">LJ419</strain>
    </source>
</reference>
<proteinExistence type="predicted"/>